<gene>
    <name evidence="1" type="ORF">ALQ51_02126</name>
</gene>
<evidence type="ECO:0000313" key="1">
    <source>
        <dbReference type="EMBL" id="RMN90565.1"/>
    </source>
</evidence>
<dbReference type="GeneID" id="64468199"/>
<comment type="caution">
    <text evidence="1">The sequence shown here is derived from an EMBL/GenBank/DDBJ whole genome shotgun (WGS) entry which is preliminary data.</text>
</comment>
<sequence>MSKLSKFKNSIPSIEAAALLSRLIGERVSIEELESMHANGWLTASYICMATIVRLRPMLDPEQHEIQVSHGRYYMEEDQECGFCVGYERPLDQVDIGPGQRAYVLRDEEGQYYALRDVHTGEYYGDSKEEIPYFEDARLWPHQIYELAEQANNDLPVEPPKNRVLKNHNCVSNITLYNFKPGEDRPVIQPVPIEISLAPEPPSFVLAVAALVEIATSGKAKKHNQSSLIEEILDSYDLRGLSKSNLEKIFSQANRRLTDARASKP</sequence>
<dbReference type="EMBL" id="RBPJ01000244">
    <property type="protein sequence ID" value="RMN90565.1"/>
    <property type="molecule type" value="Genomic_DNA"/>
</dbReference>
<accession>A0A3M3R2T1</accession>
<organism evidence="1 2">
    <name type="scientific">Pseudomonas cannabina</name>
    <dbReference type="NCBI Taxonomy" id="86840"/>
    <lineage>
        <taxon>Bacteria</taxon>
        <taxon>Pseudomonadati</taxon>
        <taxon>Pseudomonadota</taxon>
        <taxon>Gammaproteobacteria</taxon>
        <taxon>Pseudomonadales</taxon>
        <taxon>Pseudomonadaceae</taxon>
        <taxon>Pseudomonas</taxon>
    </lineage>
</organism>
<dbReference type="RefSeq" id="WP_007252691.1">
    <property type="nucleotide sequence ID" value="NZ_CP178532.1"/>
</dbReference>
<proteinExistence type="predicted"/>
<evidence type="ECO:0000313" key="2">
    <source>
        <dbReference type="Proteomes" id="UP000270524"/>
    </source>
</evidence>
<reference evidence="1 2" key="1">
    <citation type="submission" date="2018-08" db="EMBL/GenBank/DDBJ databases">
        <title>Recombination of ecologically and evolutionarily significant loci maintains genetic cohesion in the Pseudomonas syringae species complex.</title>
        <authorList>
            <person name="Dillon M."/>
            <person name="Thakur S."/>
            <person name="Almeida R.N.D."/>
            <person name="Weir B.S."/>
            <person name="Guttman D.S."/>
        </authorList>
    </citation>
    <scope>NUCLEOTIDE SEQUENCE [LARGE SCALE GENOMIC DNA]</scope>
    <source>
        <strain evidence="1 2">ICMP 15203</strain>
    </source>
</reference>
<dbReference type="AlphaFoldDB" id="A0A3M3R2T1"/>
<protein>
    <submittedName>
        <fullName evidence="1">Uncharacterized protein</fullName>
    </submittedName>
</protein>
<dbReference type="Proteomes" id="UP000270524">
    <property type="component" value="Unassembled WGS sequence"/>
</dbReference>
<name>A0A3M3R2T1_PSECA</name>